<keyword evidence="6" id="KW-1185">Reference proteome</keyword>
<evidence type="ECO:0000256" key="4">
    <source>
        <dbReference type="HAMAP-Rule" id="MF_00057"/>
    </source>
</evidence>
<dbReference type="InterPro" id="IPR003329">
    <property type="entry name" value="Cytidylyl_trans"/>
</dbReference>
<dbReference type="UniPathway" id="UPA00358">
    <property type="reaction ID" value="UER00476"/>
</dbReference>
<protein>
    <recommendedName>
        <fullName evidence="4">3-deoxy-manno-octulosonate cytidylyltransferase</fullName>
        <ecNumber evidence="4">2.7.7.38</ecNumber>
    </recommendedName>
    <alternativeName>
        <fullName evidence="4">CMP-2-keto-3-deoxyoctulosonic acid synthase</fullName>
        <shortName evidence="4">CKS</shortName>
        <shortName evidence="4">CMP-KDO synthase</shortName>
    </alternativeName>
</protein>
<comment type="function">
    <text evidence="4">Activates KDO (a required 8-carbon sugar) for incorporation into bacterial lipopolysaccharide in Gram-negative bacteria.</text>
</comment>
<dbReference type="NCBIfam" id="NF003952">
    <property type="entry name" value="PRK05450.1-5"/>
    <property type="match status" value="1"/>
</dbReference>
<dbReference type="Pfam" id="PF02348">
    <property type="entry name" value="CTP_transf_3"/>
    <property type="match status" value="1"/>
</dbReference>
<dbReference type="CDD" id="cd02517">
    <property type="entry name" value="CMP-KDO-Synthetase"/>
    <property type="match status" value="1"/>
</dbReference>
<evidence type="ECO:0000313" key="6">
    <source>
        <dbReference type="Proteomes" id="UP000215509"/>
    </source>
</evidence>
<keyword evidence="3 4" id="KW-0448">Lipopolysaccharide biosynthesis</keyword>
<dbReference type="EMBL" id="NMQW01000014">
    <property type="protein sequence ID" value="OXM86522.1"/>
    <property type="molecule type" value="Genomic_DNA"/>
</dbReference>
<evidence type="ECO:0000256" key="2">
    <source>
        <dbReference type="ARBA" id="ARBA00022695"/>
    </source>
</evidence>
<dbReference type="EC" id="2.7.7.38" evidence="4"/>
<dbReference type="InterPro" id="IPR029044">
    <property type="entry name" value="Nucleotide-diphossugar_trans"/>
</dbReference>
<dbReference type="PANTHER" id="PTHR42866:SF2">
    <property type="entry name" value="3-DEOXY-MANNO-OCTULOSONATE CYTIDYLYLTRANSFERASE, MITOCHONDRIAL"/>
    <property type="match status" value="1"/>
</dbReference>
<accession>A0A229USZ4</accession>
<evidence type="ECO:0000256" key="3">
    <source>
        <dbReference type="ARBA" id="ARBA00022985"/>
    </source>
</evidence>
<sequence>MEVINLKSIGVIPARIESSRLPRKVLLDICGKPMIQHVWEKAISSDLDDVIIASDSQEVIETAKNFGANVYLTSQDHQSGTSRLVELSENIKSDLYINIQGDEPLISPYIINELIQARKSCDSRKVFTAANQNCTDEDYLSPYVVKVVTDNIMDALYFSRAPIPYFRNRTGSIRPLKHIGIYGYTYEGLQCYKSSGPSLLEEAESLEQLRFLENGEKIRVILTQYESIGVDTKEDLTRVRQILGSIGGNL</sequence>
<name>A0A229USZ4_9BACL</name>
<gene>
    <name evidence="4 5" type="primary">kdsB</name>
    <name evidence="5" type="ORF">CF651_10145</name>
</gene>
<evidence type="ECO:0000256" key="1">
    <source>
        <dbReference type="ARBA" id="ARBA00022679"/>
    </source>
</evidence>
<reference evidence="5 6" key="1">
    <citation type="submission" date="2017-07" db="EMBL/GenBank/DDBJ databases">
        <title>Genome sequencing and assembly of Paenibacillus rigui.</title>
        <authorList>
            <person name="Mayilraj S."/>
        </authorList>
    </citation>
    <scope>NUCLEOTIDE SEQUENCE [LARGE SCALE GENOMIC DNA]</scope>
    <source>
        <strain evidence="5 6">JCM 16352</strain>
    </source>
</reference>
<evidence type="ECO:0000313" key="5">
    <source>
        <dbReference type="EMBL" id="OXM86522.1"/>
    </source>
</evidence>
<organism evidence="5 6">
    <name type="scientific">Paenibacillus rigui</name>
    <dbReference type="NCBI Taxonomy" id="554312"/>
    <lineage>
        <taxon>Bacteria</taxon>
        <taxon>Bacillati</taxon>
        <taxon>Bacillota</taxon>
        <taxon>Bacilli</taxon>
        <taxon>Bacillales</taxon>
        <taxon>Paenibacillaceae</taxon>
        <taxon>Paenibacillus</taxon>
    </lineage>
</organism>
<dbReference type="SUPFAM" id="SSF53448">
    <property type="entry name" value="Nucleotide-diphospho-sugar transferases"/>
    <property type="match status" value="1"/>
</dbReference>
<dbReference type="PANTHER" id="PTHR42866">
    <property type="entry name" value="3-DEOXY-MANNO-OCTULOSONATE CYTIDYLYLTRANSFERASE"/>
    <property type="match status" value="1"/>
</dbReference>
<keyword evidence="4" id="KW-0963">Cytoplasm</keyword>
<keyword evidence="2 4" id="KW-0548">Nucleotidyltransferase</keyword>
<dbReference type="AlphaFoldDB" id="A0A229USZ4"/>
<comment type="caution">
    <text evidence="5">The sequence shown here is derived from an EMBL/GenBank/DDBJ whole genome shotgun (WGS) entry which is preliminary data.</text>
</comment>
<comment type="catalytic activity">
    <reaction evidence="4">
        <text>3-deoxy-alpha-D-manno-oct-2-ulosonate + CTP = CMP-3-deoxy-beta-D-manno-octulosonate + diphosphate</text>
        <dbReference type="Rhea" id="RHEA:23448"/>
        <dbReference type="ChEBI" id="CHEBI:33019"/>
        <dbReference type="ChEBI" id="CHEBI:37563"/>
        <dbReference type="ChEBI" id="CHEBI:85986"/>
        <dbReference type="ChEBI" id="CHEBI:85987"/>
        <dbReference type="EC" id="2.7.7.38"/>
    </reaction>
</comment>
<dbReference type="InterPro" id="IPR004528">
    <property type="entry name" value="KdsB"/>
</dbReference>
<dbReference type="GO" id="GO:0005829">
    <property type="term" value="C:cytosol"/>
    <property type="evidence" value="ECO:0007669"/>
    <property type="project" value="TreeGrafter"/>
</dbReference>
<comment type="subcellular location">
    <subcellularLocation>
        <location evidence="4">Cytoplasm</location>
    </subcellularLocation>
</comment>
<proteinExistence type="inferred from homology"/>
<dbReference type="NCBIfam" id="TIGR00466">
    <property type="entry name" value="kdsB"/>
    <property type="match status" value="1"/>
</dbReference>
<dbReference type="GO" id="GO:0009103">
    <property type="term" value="P:lipopolysaccharide biosynthetic process"/>
    <property type="evidence" value="ECO:0007669"/>
    <property type="project" value="UniProtKB-UniRule"/>
</dbReference>
<dbReference type="NCBIfam" id="NF009905">
    <property type="entry name" value="PRK13368.1"/>
    <property type="match status" value="1"/>
</dbReference>
<comment type="pathway">
    <text evidence="4">Nucleotide-sugar biosynthesis; CMP-3-deoxy-D-manno-octulosonate biosynthesis; CMP-3-deoxy-D-manno-octulosonate from 3-deoxy-D-manno-octulosonate and CTP: step 1/1.</text>
</comment>
<dbReference type="OrthoDB" id="9815559at2"/>
<comment type="similarity">
    <text evidence="4">Belongs to the KdsB family.</text>
</comment>
<dbReference type="HAMAP" id="MF_00057">
    <property type="entry name" value="KdsB"/>
    <property type="match status" value="1"/>
</dbReference>
<dbReference type="Gene3D" id="3.90.550.10">
    <property type="entry name" value="Spore Coat Polysaccharide Biosynthesis Protein SpsA, Chain A"/>
    <property type="match status" value="1"/>
</dbReference>
<keyword evidence="1 4" id="KW-0808">Transferase</keyword>
<dbReference type="Proteomes" id="UP000215509">
    <property type="component" value="Unassembled WGS sequence"/>
</dbReference>
<dbReference type="GO" id="GO:0033468">
    <property type="term" value="P:CMP-keto-3-deoxy-D-manno-octulosonic acid biosynthetic process"/>
    <property type="evidence" value="ECO:0007669"/>
    <property type="project" value="UniProtKB-UniRule"/>
</dbReference>
<dbReference type="GO" id="GO:0008690">
    <property type="term" value="F:3-deoxy-manno-octulosonate cytidylyltransferase activity"/>
    <property type="evidence" value="ECO:0007669"/>
    <property type="project" value="UniProtKB-UniRule"/>
</dbReference>